<name>A0A8X9A311_SALSN</name>
<organism evidence="1">
    <name type="scientific">Salvia splendens</name>
    <name type="common">Scarlet sage</name>
    <dbReference type="NCBI Taxonomy" id="180675"/>
    <lineage>
        <taxon>Eukaryota</taxon>
        <taxon>Viridiplantae</taxon>
        <taxon>Streptophyta</taxon>
        <taxon>Embryophyta</taxon>
        <taxon>Tracheophyta</taxon>
        <taxon>Spermatophyta</taxon>
        <taxon>Magnoliopsida</taxon>
        <taxon>eudicotyledons</taxon>
        <taxon>Gunneridae</taxon>
        <taxon>Pentapetalae</taxon>
        <taxon>asterids</taxon>
        <taxon>lamiids</taxon>
        <taxon>Lamiales</taxon>
        <taxon>Lamiaceae</taxon>
        <taxon>Nepetoideae</taxon>
        <taxon>Mentheae</taxon>
        <taxon>Salviinae</taxon>
        <taxon>Salvia</taxon>
        <taxon>Salvia subgen. Calosphace</taxon>
        <taxon>core Calosphace</taxon>
    </lineage>
</organism>
<gene>
    <name evidence="1" type="ORF">SASPL_110763</name>
</gene>
<accession>A0A8X9A311</accession>
<reference evidence="1" key="2">
    <citation type="submission" date="2020-08" db="EMBL/GenBank/DDBJ databases">
        <title>Plant Genome Project.</title>
        <authorList>
            <person name="Zhang R.-G."/>
        </authorList>
    </citation>
    <scope>NUCLEOTIDE SEQUENCE</scope>
    <source>
        <strain evidence="1">Huo1</strain>
        <tissue evidence="1">Leaf</tissue>
    </source>
</reference>
<reference evidence="1" key="1">
    <citation type="submission" date="2018-01" db="EMBL/GenBank/DDBJ databases">
        <authorList>
            <person name="Mao J.F."/>
        </authorList>
    </citation>
    <scope>NUCLEOTIDE SEQUENCE</scope>
    <source>
        <strain evidence="1">Huo1</strain>
        <tissue evidence="1">Leaf</tissue>
    </source>
</reference>
<sequence>MEEVKVEGELEVIDISDNTAKIMSEDTMPVDLEEDDEEVNSPAVFWRPNVKRKLFDEDEMSTRQRVVNY</sequence>
<proteinExistence type="predicted"/>
<dbReference type="AlphaFoldDB" id="A0A8X9A311"/>
<keyword evidence="2" id="KW-1185">Reference proteome</keyword>
<evidence type="ECO:0000313" key="2">
    <source>
        <dbReference type="Proteomes" id="UP000298416"/>
    </source>
</evidence>
<comment type="caution">
    <text evidence="1">The sequence shown here is derived from an EMBL/GenBank/DDBJ whole genome shotgun (WGS) entry which is preliminary data.</text>
</comment>
<dbReference type="EMBL" id="PNBA02000004">
    <property type="protein sequence ID" value="KAG6426538.1"/>
    <property type="molecule type" value="Genomic_DNA"/>
</dbReference>
<protein>
    <submittedName>
        <fullName evidence="1">Uncharacterized protein</fullName>
    </submittedName>
</protein>
<dbReference type="Proteomes" id="UP000298416">
    <property type="component" value="Unassembled WGS sequence"/>
</dbReference>
<evidence type="ECO:0000313" key="1">
    <source>
        <dbReference type="EMBL" id="KAG6426538.1"/>
    </source>
</evidence>